<keyword evidence="2" id="KW-1185">Reference proteome</keyword>
<dbReference type="OrthoDB" id="3707219at2759"/>
<proteinExistence type="predicted"/>
<sequence>MPAGQVAHKTAKSFWPYLVGFLVASGVYTTTVARGEAMVIDNARARWQRQKAANDAAITEYGKQMLEKKL</sequence>
<dbReference type="EMBL" id="KV748481">
    <property type="protein sequence ID" value="OCL15157.1"/>
    <property type="molecule type" value="Genomic_DNA"/>
</dbReference>
<organism evidence="1 2">
    <name type="scientific">Glonium stellatum</name>
    <dbReference type="NCBI Taxonomy" id="574774"/>
    <lineage>
        <taxon>Eukaryota</taxon>
        <taxon>Fungi</taxon>
        <taxon>Dikarya</taxon>
        <taxon>Ascomycota</taxon>
        <taxon>Pezizomycotina</taxon>
        <taxon>Dothideomycetes</taxon>
        <taxon>Pleosporomycetidae</taxon>
        <taxon>Gloniales</taxon>
        <taxon>Gloniaceae</taxon>
        <taxon>Glonium</taxon>
    </lineage>
</organism>
<accession>A0A8E2FDF8</accession>
<reference evidence="1 2" key="1">
    <citation type="journal article" date="2016" name="Nat. Commun.">
        <title>Ectomycorrhizal ecology is imprinted in the genome of the dominant symbiotic fungus Cenococcum geophilum.</title>
        <authorList>
            <consortium name="DOE Joint Genome Institute"/>
            <person name="Peter M."/>
            <person name="Kohler A."/>
            <person name="Ohm R.A."/>
            <person name="Kuo A."/>
            <person name="Krutzmann J."/>
            <person name="Morin E."/>
            <person name="Arend M."/>
            <person name="Barry K.W."/>
            <person name="Binder M."/>
            <person name="Choi C."/>
            <person name="Clum A."/>
            <person name="Copeland A."/>
            <person name="Grisel N."/>
            <person name="Haridas S."/>
            <person name="Kipfer T."/>
            <person name="LaButti K."/>
            <person name="Lindquist E."/>
            <person name="Lipzen A."/>
            <person name="Maire R."/>
            <person name="Meier B."/>
            <person name="Mihaltcheva S."/>
            <person name="Molinier V."/>
            <person name="Murat C."/>
            <person name="Poggeler S."/>
            <person name="Quandt C.A."/>
            <person name="Sperisen C."/>
            <person name="Tritt A."/>
            <person name="Tisserant E."/>
            <person name="Crous P.W."/>
            <person name="Henrissat B."/>
            <person name="Nehls U."/>
            <person name="Egli S."/>
            <person name="Spatafora J.W."/>
            <person name="Grigoriev I.V."/>
            <person name="Martin F.M."/>
        </authorList>
    </citation>
    <scope>NUCLEOTIDE SEQUENCE [LARGE SCALE GENOMIC DNA]</scope>
    <source>
        <strain evidence="1 2">CBS 207.34</strain>
    </source>
</reference>
<evidence type="ECO:0000313" key="2">
    <source>
        <dbReference type="Proteomes" id="UP000250140"/>
    </source>
</evidence>
<evidence type="ECO:0000313" key="1">
    <source>
        <dbReference type="EMBL" id="OCL15157.1"/>
    </source>
</evidence>
<name>A0A8E2FDF8_9PEZI</name>
<dbReference type="Proteomes" id="UP000250140">
    <property type="component" value="Unassembled WGS sequence"/>
</dbReference>
<dbReference type="AlphaFoldDB" id="A0A8E2FDF8"/>
<protein>
    <submittedName>
        <fullName evidence="1">Uncharacterized protein</fullName>
    </submittedName>
</protein>
<gene>
    <name evidence="1" type="ORF">AOQ84DRAFT_226024</name>
</gene>